<dbReference type="PROSITE" id="PS50221">
    <property type="entry name" value="GAIN_B"/>
    <property type="match status" value="1"/>
</dbReference>
<evidence type="ECO:0000256" key="8">
    <source>
        <dbReference type="SAM" id="MobiDB-lite"/>
    </source>
</evidence>
<feature type="compositionally biased region" description="Low complexity" evidence="8">
    <location>
        <begin position="120"/>
        <end position="140"/>
    </location>
</feature>
<keyword evidence="5 9" id="KW-0472">Membrane</keyword>
<evidence type="ECO:0000256" key="3">
    <source>
        <dbReference type="ARBA" id="ARBA00022692"/>
    </source>
</evidence>
<comment type="subcellular location">
    <subcellularLocation>
        <location evidence="1">Membrane</location>
        <topology evidence="1">Multi-pass membrane protein</topology>
    </subcellularLocation>
</comment>
<feature type="transmembrane region" description="Helical" evidence="9">
    <location>
        <begin position="803"/>
        <end position="824"/>
    </location>
</feature>
<dbReference type="Pfam" id="PF00002">
    <property type="entry name" value="7tm_2"/>
    <property type="match status" value="1"/>
</dbReference>
<accession>A0A913ZL12</accession>
<dbReference type="GeneID" id="119725198"/>
<keyword evidence="4 9" id="KW-1133">Transmembrane helix</keyword>
<evidence type="ECO:0000256" key="4">
    <source>
        <dbReference type="ARBA" id="ARBA00022989"/>
    </source>
</evidence>
<dbReference type="InterPro" id="IPR017981">
    <property type="entry name" value="GPCR_2-like_7TM"/>
</dbReference>
<feature type="transmembrane region" description="Helical" evidence="9">
    <location>
        <begin position="737"/>
        <end position="757"/>
    </location>
</feature>
<dbReference type="PANTHER" id="PTHR12011">
    <property type="entry name" value="ADHESION G-PROTEIN COUPLED RECEPTOR"/>
    <property type="match status" value="1"/>
</dbReference>
<dbReference type="Gene3D" id="1.20.1070.10">
    <property type="entry name" value="Rhodopsin 7-helix transmembrane proteins"/>
    <property type="match status" value="1"/>
</dbReference>
<dbReference type="GO" id="GO:0004930">
    <property type="term" value="F:G protein-coupled receptor activity"/>
    <property type="evidence" value="ECO:0007669"/>
    <property type="project" value="InterPro"/>
</dbReference>
<dbReference type="AlphaFoldDB" id="A0A913ZL12"/>
<evidence type="ECO:0000313" key="13">
    <source>
        <dbReference type="Proteomes" id="UP000887568"/>
    </source>
</evidence>
<proteinExistence type="inferred from homology"/>
<feature type="transmembrane region" description="Helical" evidence="9">
    <location>
        <begin position="700"/>
        <end position="725"/>
    </location>
</feature>
<feature type="compositionally biased region" description="Polar residues" evidence="8">
    <location>
        <begin position="337"/>
        <end position="355"/>
    </location>
</feature>
<evidence type="ECO:0000259" key="11">
    <source>
        <dbReference type="PROSITE" id="PS50261"/>
    </source>
</evidence>
<evidence type="ECO:0000256" key="9">
    <source>
        <dbReference type="SAM" id="Phobius"/>
    </source>
</evidence>
<keyword evidence="7" id="KW-0325">Glycoprotein</keyword>
<reference evidence="12" key="1">
    <citation type="submission" date="2022-11" db="UniProtKB">
        <authorList>
            <consortium name="EnsemblMetazoa"/>
        </authorList>
    </citation>
    <scope>IDENTIFICATION</scope>
</reference>
<dbReference type="PANTHER" id="PTHR12011:SF471">
    <property type="entry name" value="G-PROTEIN COUPLED RECEPTORS FAMILY 2 PROFILE 2 DOMAIN-CONTAINING PROTEIN"/>
    <property type="match status" value="1"/>
</dbReference>
<feature type="region of interest" description="Disordered" evidence="8">
    <location>
        <begin position="29"/>
        <end position="263"/>
    </location>
</feature>
<sequence length="953" mass="100960">MHNGQLHADQCSHTHYFICKRALTDTNVGSTPPSPIWPTSATSNPSDADSGTSSSPNSLMATSTSLASTVPNRSPSTTPSVSSTELRWTSTSYPSTNPQQSQVTTGIPSATSSLVSTKETPNPYSTASTASSTSSPISPSKEPLTTTATTPNPSRSTTPVNTIDTSPSSTTTRSSSTISPTSQQSSTGAIPITSELPSPATTDEVGLTVSSTPQTSYGPTLIKTTPRSTTGIASTLTNQWTSSPADEKTSSATQHISTSLPPSTETLIESTTASTTVPKLPWTSTSYLSTNPQQSQVTTSILFATSPLVSTKETTNPYSTASTASSTSSPISPSKEPLTTTATTPNPSRSTTPVNTIDTSPSSTTTRSSSTISPTSQQSSTGAIPITSELPSPATTDEVGPTVSSTPQTSYWPTLIKTTPRSTTGIASTLTNQWTSSPADEKTSSATQHISTSLPPSTETLIESTTASTTVPKRNDHKALREANRKIDRRSRELIGKCSNENSIETMGNLSQSESLDCSVCATNVTGTPSTNERRASFGLPGAALSLPCRALAGKTAALAVVLATKLTDMSSAPPITNDTGLDTSRADDIIQVTDAVSISLAARDTDMGSFDFHDNPIELELLHNQVVPENATRACVFWKILDDETFAGVWSGEGCSVTNEGANLTNSTTCSCDHLTNFAVLMQLDPNAVPIPKADEKALTILSILGGSLSILCLTLMLVIYALLGMYKTERGMVHTNLCVALLISQLVFLTGIDAVSNATGCRVAAVLLHYFLLASFSWMLVEGALLFASAKFVFHRQVRPWKLMLPGWGVPAVVVAITFAAAAKDYGSKEKCWLMGNTTWAFIAPVIFVVAVNLISLIFVLESLVKLKVVKSRTEFDKIRVVVRALLIVQPLMGYTWLFGLGVNAADGVNLIFYYLFVILNSSQGVLVFFLYCLNTEEVSSYQYTINISKI</sequence>
<feature type="compositionally biased region" description="Polar residues" evidence="8">
    <location>
        <begin position="85"/>
        <end position="119"/>
    </location>
</feature>
<evidence type="ECO:0000256" key="1">
    <source>
        <dbReference type="ARBA" id="ARBA00004141"/>
    </source>
</evidence>
<dbReference type="RefSeq" id="XP_038052487.1">
    <property type="nucleotide sequence ID" value="XM_038196559.1"/>
</dbReference>
<feature type="compositionally biased region" description="Low complexity" evidence="8">
    <location>
        <begin position="356"/>
        <end position="381"/>
    </location>
</feature>
<dbReference type="PROSITE" id="PS50261">
    <property type="entry name" value="G_PROTEIN_RECEP_F2_4"/>
    <property type="match status" value="1"/>
</dbReference>
<dbReference type="OrthoDB" id="1100386at2759"/>
<feature type="transmembrane region" description="Helical" evidence="9">
    <location>
        <begin position="883"/>
        <end position="902"/>
    </location>
</feature>
<feature type="compositionally biased region" description="Polar residues" evidence="8">
    <location>
        <begin position="29"/>
        <end position="57"/>
    </location>
</feature>
<keyword evidence="3 9" id="KW-0812">Transmembrane</keyword>
<feature type="region of interest" description="Disordered" evidence="8">
    <location>
        <begin position="310"/>
        <end position="416"/>
    </location>
</feature>
<dbReference type="PRINTS" id="PR00249">
    <property type="entry name" value="GPCRSECRETIN"/>
</dbReference>
<organism evidence="12 13">
    <name type="scientific">Patiria miniata</name>
    <name type="common">Bat star</name>
    <name type="synonym">Asterina miniata</name>
    <dbReference type="NCBI Taxonomy" id="46514"/>
    <lineage>
        <taxon>Eukaryota</taxon>
        <taxon>Metazoa</taxon>
        <taxon>Echinodermata</taxon>
        <taxon>Eleutherozoa</taxon>
        <taxon>Asterozoa</taxon>
        <taxon>Asteroidea</taxon>
        <taxon>Valvatacea</taxon>
        <taxon>Valvatida</taxon>
        <taxon>Asterinidae</taxon>
        <taxon>Patiria</taxon>
    </lineage>
</organism>
<feature type="region of interest" description="Disordered" evidence="8">
    <location>
        <begin position="434"/>
        <end position="456"/>
    </location>
</feature>
<dbReference type="SMART" id="SM00303">
    <property type="entry name" value="GPS"/>
    <property type="match status" value="1"/>
</dbReference>
<feature type="compositionally biased region" description="Low complexity" evidence="8">
    <location>
        <begin position="314"/>
        <end position="334"/>
    </location>
</feature>
<feature type="transmembrane region" description="Helical" evidence="9">
    <location>
        <begin position="914"/>
        <end position="936"/>
    </location>
</feature>
<keyword evidence="6" id="KW-1015">Disulfide bond</keyword>
<dbReference type="GO" id="GO:0007189">
    <property type="term" value="P:adenylate cyclase-activating G protein-coupled receptor signaling pathway"/>
    <property type="evidence" value="ECO:0007669"/>
    <property type="project" value="TreeGrafter"/>
</dbReference>
<feature type="compositionally biased region" description="Polar residues" evidence="8">
    <location>
        <begin position="402"/>
        <end position="416"/>
    </location>
</feature>
<dbReference type="GO" id="GO:0007166">
    <property type="term" value="P:cell surface receptor signaling pathway"/>
    <property type="evidence" value="ECO:0007669"/>
    <property type="project" value="InterPro"/>
</dbReference>
<keyword evidence="13" id="KW-1185">Reference proteome</keyword>
<feature type="domain" description="GAIN-B" evidence="10">
    <location>
        <begin position="512"/>
        <end position="689"/>
    </location>
</feature>
<dbReference type="InterPro" id="IPR000832">
    <property type="entry name" value="GPCR_2_secretin-like"/>
</dbReference>
<evidence type="ECO:0000313" key="12">
    <source>
        <dbReference type="EnsemblMetazoa" id="XP_038052487.1"/>
    </source>
</evidence>
<feature type="transmembrane region" description="Helical" evidence="9">
    <location>
        <begin position="844"/>
        <end position="863"/>
    </location>
</feature>
<evidence type="ECO:0000256" key="2">
    <source>
        <dbReference type="ARBA" id="ARBA00007343"/>
    </source>
</evidence>
<feature type="compositionally biased region" description="Polar residues" evidence="8">
    <location>
        <begin position="143"/>
        <end position="161"/>
    </location>
</feature>
<dbReference type="Gene3D" id="2.60.220.50">
    <property type="match status" value="1"/>
</dbReference>
<feature type="compositionally biased region" description="Low complexity" evidence="8">
    <location>
        <begin position="162"/>
        <end position="187"/>
    </location>
</feature>
<evidence type="ECO:0000256" key="6">
    <source>
        <dbReference type="ARBA" id="ARBA00023157"/>
    </source>
</evidence>
<feature type="transmembrane region" description="Helical" evidence="9">
    <location>
        <begin position="769"/>
        <end position="791"/>
    </location>
</feature>
<evidence type="ECO:0000256" key="7">
    <source>
        <dbReference type="ARBA" id="ARBA00023180"/>
    </source>
</evidence>
<feature type="compositionally biased region" description="Low complexity" evidence="8">
    <location>
        <begin position="58"/>
        <end position="84"/>
    </location>
</feature>
<dbReference type="CDD" id="cd15040">
    <property type="entry name" value="7tmB2_Adhesion"/>
    <property type="match status" value="1"/>
</dbReference>
<protein>
    <submittedName>
        <fullName evidence="12">Uncharacterized protein</fullName>
    </submittedName>
</protein>
<name>A0A913ZL12_PATMI</name>
<dbReference type="FunFam" id="1.20.1070.10:FF:000058">
    <property type="entry name" value="Adhesion G protein-coupled receptor F5"/>
    <property type="match status" value="1"/>
</dbReference>
<comment type="similarity">
    <text evidence="2">Belongs to the G-protein coupled receptor 2 family. Adhesion G-protein coupled receptor (ADGR) subfamily.</text>
</comment>
<dbReference type="InterPro" id="IPR057244">
    <property type="entry name" value="GAIN_B"/>
</dbReference>
<dbReference type="Pfam" id="PF01825">
    <property type="entry name" value="GPS"/>
    <property type="match status" value="1"/>
</dbReference>
<dbReference type="Proteomes" id="UP000887568">
    <property type="component" value="Unplaced"/>
</dbReference>
<feature type="domain" description="G-protein coupled receptors family 2 profile 2" evidence="11">
    <location>
        <begin position="700"/>
        <end position="938"/>
    </location>
</feature>
<evidence type="ECO:0000256" key="5">
    <source>
        <dbReference type="ARBA" id="ARBA00023136"/>
    </source>
</evidence>
<dbReference type="InterPro" id="IPR046338">
    <property type="entry name" value="GAIN_dom_sf"/>
</dbReference>
<feature type="compositionally biased region" description="Polar residues" evidence="8">
    <location>
        <begin position="208"/>
        <end position="263"/>
    </location>
</feature>
<dbReference type="OMA" id="NSMIANT"/>
<evidence type="ECO:0000259" key="10">
    <source>
        <dbReference type="PROSITE" id="PS50221"/>
    </source>
</evidence>
<dbReference type="EnsemblMetazoa" id="XM_038196559.1">
    <property type="protein sequence ID" value="XP_038052487.1"/>
    <property type="gene ID" value="LOC119725198"/>
</dbReference>
<dbReference type="InterPro" id="IPR000203">
    <property type="entry name" value="GPS"/>
</dbReference>
<dbReference type="GO" id="GO:0005886">
    <property type="term" value="C:plasma membrane"/>
    <property type="evidence" value="ECO:0007669"/>
    <property type="project" value="TreeGrafter"/>
</dbReference>